<comment type="caution">
    <text evidence="1">The sequence shown here is derived from an EMBL/GenBank/DDBJ whole genome shotgun (WGS) entry which is preliminary data.</text>
</comment>
<sequence length="216" mass="24872">MMDLVTFEKENHKRIQAVESSFGPAGRHLCQPGRVLRQHHPERPLAQKNRKSSLSRTSCWRNLEDKEGLSYKWLVAHHASRFLCPPIRSKRKQAWMEQIGNSRLNLLQRRGSRPGSTFAVTWIPDKAAYKCMRCFKVFKVDGPAVLCHKKKEEMSRLRGDITRKTSTEEEDEGACSDEEEGGKTMQNQVSSSWLDYQNGNWGGSDTYVAPRPMHLR</sequence>
<gene>
    <name evidence="1" type="ORF">KUCAC02_023226</name>
</gene>
<organism evidence="1 2">
    <name type="scientific">Chaenocephalus aceratus</name>
    <name type="common">Blackfin icefish</name>
    <name type="synonym">Chaenichthys aceratus</name>
    <dbReference type="NCBI Taxonomy" id="36190"/>
    <lineage>
        <taxon>Eukaryota</taxon>
        <taxon>Metazoa</taxon>
        <taxon>Chordata</taxon>
        <taxon>Craniata</taxon>
        <taxon>Vertebrata</taxon>
        <taxon>Euteleostomi</taxon>
        <taxon>Actinopterygii</taxon>
        <taxon>Neopterygii</taxon>
        <taxon>Teleostei</taxon>
        <taxon>Neoteleostei</taxon>
        <taxon>Acanthomorphata</taxon>
        <taxon>Eupercaria</taxon>
        <taxon>Perciformes</taxon>
        <taxon>Notothenioidei</taxon>
        <taxon>Channichthyidae</taxon>
        <taxon>Chaenocephalus</taxon>
    </lineage>
</organism>
<evidence type="ECO:0000313" key="1">
    <source>
        <dbReference type="EMBL" id="KAI4829165.1"/>
    </source>
</evidence>
<reference evidence="1" key="1">
    <citation type="submission" date="2022-05" db="EMBL/GenBank/DDBJ databases">
        <title>Chromosome-level genome of Chaenocephalus aceratus.</title>
        <authorList>
            <person name="Park H."/>
        </authorList>
    </citation>
    <scope>NUCLEOTIDE SEQUENCE</scope>
    <source>
        <strain evidence="1">KU_202001</strain>
    </source>
</reference>
<keyword evidence="2" id="KW-1185">Reference proteome</keyword>
<proteinExistence type="predicted"/>
<protein>
    <submittedName>
        <fullName evidence="1">Uncharacterized protein</fullName>
    </submittedName>
</protein>
<dbReference type="EMBL" id="CM043788">
    <property type="protein sequence ID" value="KAI4829165.1"/>
    <property type="molecule type" value="Genomic_DNA"/>
</dbReference>
<accession>A0ACB9XQG1</accession>
<name>A0ACB9XQG1_CHAAC</name>
<dbReference type="Proteomes" id="UP001057452">
    <property type="component" value="Chromosome 4"/>
</dbReference>
<evidence type="ECO:0000313" key="2">
    <source>
        <dbReference type="Proteomes" id="UP001057452"/>
    </source>
</evidence>